<name>A0A075GAM4_9EURY</name>
<protein>
    <recommendedName>
        <fullName evidence="3">HEAT repeat domain-containing protein</fullName>
    </recommendedName>
</protein>
<evidence type="ECO:0008006" key="3">
    <source>
        <dbReference type="Google" id="ProtNLM"/>
    </source>
</evidence>
<feature type="region of interest" description="Disordered" evidence="1">
    <location>
        <begin position="1"/>
        <end position="20"/>
    </location>
</feature>
<organism evidence="2">
    <name type="scientific">uncultured marine group II/III euryarchaeote KM3_07_G11</name>
    <dbReference type="NCBI Taxonomy" id="1457840"/>
    <lineage>
        <taxon>Archaea</taxon>
        <taxon>Methanobacteriati</taxon>
        <taxon>Methanobacteriota</taxon>
        <taxon>environmental samples</taxon>
    </lineage>
</organism>
<evidence type="ECO:0000313" key="2">
    <source>
        <dbReference type="EMBL" id="AIE98732.1"/>
    </source>
</evidence>
<sequence>MKPTESEDMASGRSKEETSAIVRTRCLEMMQESLARGGLDWPLPHPPLQDGDLPPIEPNSADDVMERGLGLFTIDVAGFERHLTGARESMIPHRLGLTTDPEKEGERWLLRRLHEVARKILFDVCEGWLAASLDPDAPDSERWYIGITLFNGLCIAPDPIASNRGYHILESIALSHPPGKWPTRAVAGPHQMDWSPERGEKLVVRAEGGGIDAAHWMLDQMEKGDVDRRILLIRWLRGMLERPSLIEGMALGKRFELMAHALPPEVAAEMVGCLPRLFETDSDSGDTVLASIRTRSESVVTQALSQEVPALLRVAPDRGLLLIDHLLSSHDASTRASATSSLKELVMSSPDLFLERVVAQSKDSDQKVRRVVVQACLRPYLELDPADSRAVFVPLWHENDEVVGARMRELLLRMQEVDVEAFDSVSRRILADDEAALDSFWRLMEVRDEQRAADWRAHLSGDGERPEAII</sequence>
<dbReference type="EMBL" id="KF900542">
    <property type="protein sequence ID" value="AIE98732.1"/>
    <property type="molecule type" value="Genomic_DNA"/>
</dbReference>
<evidence type="ECO:0000256" key="1">
    <source>
        <dbReference type="SAM" id="MobiDB-lite"/>
    </source>
</evidence>
<dbReference type="AlphaFoldDB" id="A0A075GAM4"/>
<accession>A0A075GAM4</accession>
<reference evidence="2" key="1">
    <citation type="journal article" date="2014" name="Genome Biol. Evol.">
        <title>Pangenome evidence for extensive interdomain horizontal transfer affecting lineage core and shell genes in uncultured planktonic thaumarchaeota and euryarchaeota.</title>
        <authorList>
            <person name="Deschamps P."/>
            <person name="Zivanovic Y."/>
            <person name="Moreira D."/>
            <person name="Rodriguez-Valera F."/>
            <person name="Lopez-Garcia P."/>
        </authorList>
    </citation>
    <scope>NUCLEOTIDE SEQUENCE</scope>
</reference>
<proteinExistence type="predicted"/>